<dbReference type="AlphaFoldDB" id="A0AAV4SAT1"/>
<dbReference type="EMBL" id="BPLR01009373">
    <property type="protein sequence ID" value="GIY31393.1"/>
    <property type="molecule type" value="Genomic_DNA"/>
</dbReference>
<evidence type="ECO:0000256" key="9">
    <source>
        <dbReference type="ARBA" id="ARBA00038319"/>
    </source>
</evidence>
<dbReference type="Proteomes" id="UP001054945">
    <property type="component" value="Unassembled WGS sequence"/>
</dbReference>
<dbReference type="GO" id="GO:0044458">
    <property type="term" value="P:motile cilium assembly"/>
    <property type="evidence" value="ECO:0007669"/>
    <property type="project" value="TreeGrafter"/>
</dbReference>
<comment type="caution">
    <text evidence="11">The sequence shown here is derived from an EMBL/GenBank/DDBJ whole genome shotgun (WGS) entry which is preliminary data.</text>
</comment>
<keyword evidence="12" id="KW-1185">Reference proteome</keyword>
<keyword evidence="7" id="KW-0966">Cell projection</keyword>
<evidence type="ECO:0000313" key="12">
    <source>
        <dbReference type="Proteomes" id="UP001054945"/>
    </source>
</evidence>
<dbReference type="GO" id="GO:0005930">
    <property type="term" value="C:axoneme"/>
    <property type="evidence" value="ECO:0007669"/>
    <property type="project" value="TreeGrafter"/>
</dbReference>
<evidence type="ECO:0000256" key="7">
    <source>
        <dbReference type="ARBA" id="ARBA00023273"/>
    </source>
</evidence>
<accession>A0AAV4SAT1</accession>
<sequence>MNHIRTRYPRSQSRRWCSTISSFLSLMALCHIYELYICALPSQAEIKEEDRLSAFVKLMDYETAIGPRIRISKFDALKLESYLHYRLPDSDIGFVPTTLICPPGGDRPLQFMEPISKDYPPGTWTLQADSLQEVITIQFVVARIQVLLHSETGEYNSLYMGYGERNDDLPFMILD</sequence>
<comment type="subcellular location">
    <subcellularLocation>
        <location evidence="8">Cell projection</location>
        <location evidence="8">Kinocilium</location>
    </subcellularLocation>
    <subcellularLocation>
        <location evidence="1">Cytoplasm</location>
        <location evidence="1">Cytoskeleton</location>
        <location evidence="1">Flagellum axoneme</location>
    </subcellularLocation>
</comment>
<dbReference type="GO" id="GO:0035082">
    <property type="term" value="P:axoneme assembly"/>
    <property type="evidence" value="ECO:0007669"/>
    <property type="project" value="InterPro"/>
</dbReference>
<keyword evidence="4" id="KW-0282">Flagellum</keyword>
<comment type="similarity">
    <text evidence="9">Belongs to the flagellar radial spoke RSP9 family.</text>
</comment>
<keyword evidence="3" id="KW-0970">Cilium biogenesis/degradation</keyword>
<dbReference type="GO" id="GO:0060091">
    <property type="term" value="C:kinocilium"/>
    <property type="evidence" value="ECO:0007669"/>
    <property type="project" value="UniProtKB-SubCell"/>
</dbReference>
<evidence type="ECO:0000256" key="2">
    <source>
        <dbReference type="ARBA" id="ARBA00022490"/>
    </source>
</evidence>
<protein>
    <recommendedName>
        <fullName evidence="10">Radial spoke head protein 9 homolog</fullName>
    </recommendedName>
</protein>
<evidence type="ECO:0000256" key="5">
    <source>
        <dbReference type="ARBA" id="ARBA00023069"/>
    </source>
</evidence>
<keyword evidence="5" id="KW-0969">Cilium</keyword>
<evidence type="ECO:0000256" key="6">
    <source>
        <dbReference type="ARBA" id="ARBA00023212"/>
    </source>
</evidence>
<organism evidence="11 12">
    <name type="scientific">Caerostris extrusa</name>
    <name type="common">Bark spider</name>
    <name type="synonym">Caerostris bankana</name>
    <dbReference type="NCBI Taxonomy" id="172846"/>
    <lineage>
        <taxon>Eukaryota</taxon>
        <taxon>Metazoa</taxon>
        <taxon>Ecdysozoa</taxon>
        <taxon>Arthropoda</taxon>
        <taxon>Chelicerata</taxon>
        <taxon>Arachnida</taxon>
        <taxon>Araneae</taxon>
        <taxon>Araneomorphae</taxon>
        <taxon>Entelegynae</taxon>
        <taxon>Araneoidea</taxon>
        <taxon>Araneidae</taxon>
        <taxon>Caerostris</taxon>
    </lineage>
</organism>
<evidence type="ECO:0000313" key="11">
    <source>
        <dbReference type="EMBL" id="GIY31393.1"/>
    </source>
</evidence>
<evidence type="ECO:0000256" key="3">
    <source>
        <dbReference type="ARBA" id="ARBA00022794"/>
    </source>
</evidence>
<evidence type="ECO:0000256" key="1">
    <source>
        <dbReference type="ARBA" id="ARBA00004611"/>
    </source>
</evidence>
<keyword evidence="6" id="KW-0206">Cytoskeleton</keyword>
<evidence type="ECO:0000256" key="8">
    <source>
        <dbReference type="ARBA" id="ARBA00037822"/>
    </source>
</evidence>
<name>A0AAV4SAT1_CAEEX</name>
<evidence type="ECO:0000256" key="10">
    <source>
        <dbReference type="ARBA" id="ARBA00041080"/>
    </source>
</evidence>
<dbReference type="PANTHER" id="PTHR22069">
    <property type="entry name" value="MITOCHONDRIAL RIBOSOMAL PROTEIN S18"/>
    <property type="match status" value="1"/>
</dbReference>
<dbReference type="PANTHER" id="PTHR22069:SF0">
    <property type="entry name" value="RADIAL SPOKE HEAD PROTEIN 9 HOMOLOG"/>
    <property type="match status" value="1"/>
</dbReference>
<proteinExistence type="inferred from homology"/>
<gene>
    <name evidence="11" type="primary">RSPH9</name>
    <name evidence="11" type="ORF">CEXT_457191</name>
</gene>
<keyword evidence="2" id="KW-0963">Cytoplasm</keyword>
<dbReference type="InterPro" id="IPR055316">
    <property type="entry name" value="RSP9"/>
</dbReference>
<evidence type="ECO:0000256" key="4">
    <source>
        <dbReference type="ARBA" id="ARBA00022846"/>
    </source>
</evidence>
<reference evidence="11 12" key="1">
    <citation type="submission" date="2021-06" db="EMBL/GenBank/DDBJ databases">
        <title>Caerostris extrusa draft genome.</title>
        <authorList>
            <person name="Kono N."/>
            <person name="Arakawa K."/>
        </authorList>
    </citation>
    <scope>NUCLEOTIDE SEQUENCE [LARGE SCALE GENOMIC DNA]</scope>
</reference>
<dbReference type="GO" id="GO:0060294">
    <property type="term" value="P:cilium movement involved in cell motility"/>
    <property type="evidence" value="ECO:0007669"/>
    <property type="project" value="TreeGrafter"/>
</dbReference>